<keyword evidence="2" id="KW-1185">Reference proteome</keyword>
<dbReference type="AlphaFoldDB" id="A0A1M4WE75"/>
<evidence type="ECO:0000313" key="1">
    <source>
        <dbReference type="EMBL" id="SHE79581.1"/>
    </source>
</evidence>
<evidence type="ECO:0000313" key="2">
    <source>
        <dbReference type="Proteomes" id="UP000184147"/>
    </source>
</evidence>
<keyword evidence="1" id="KW-0449">Lipoprotein</keyword>
<name>A0A1M4WE75_9FLAO</name>
<reference evidence="1 2" key="1">
    <citation type="submission" date="2016-11" db="EMBL/GenBank/DDBJ databases">
        <authorList>
            <person name="Jaros S."/>
            <person name="Januszkiewicz K."/>
            <person name="Wedrychowicz H."/>
        </authorList>
    </citation>
    <scope>NUCLEOTIDE SEQUENCE [LARGE SCALE GENOMIC DNA]</scope>
    <source>
        <strain evidence="1 2">DSM 25660</strain>
    </source>
</reference>
<organism evidence="1 2">
    <name type="scientific">Flavobacterium fontis</name>
    <dbReference type="NCBI Taxonomy" id="1124188"/>
    <lineage>
        <taxon>Bacteria</taxon>
        <taxon>Pseudomonadati</taxon>
        <taxon>Bacteroidota</taxon>
        <taxon>Flavobacteriia</taxon>
        <taxon>Flavobacteriales</taxon>
        <taxon>Flavobacteriaceae</taxon>
        <taxon>Flavobacterium</taxon>
    </lineage>
</organism>
<sequence>MKTTFGLLTFLLLITAACQQHTGAREMIDFPESRQWAQNDPKKITLTLKEGGTYRAFVEGSIVYGSQFPSLPITWELTGTPQSENGTLSLALKNEKGEELGDCTGDVCDVKQTLFTGKKMEAGTYTFTLKNTFEFPYFPNIIALGISLEKEK</sequence>
<dbReference type="STRING" id="1124188.SAMN05444377_101271"/>
<proteinExistence type="predicted"/>
<gene>
    <name evidence="1" type="ORF">SAMN05444377_101271</name>
</gene>
<protein>
    <submittedName>
        <fullName evidence="1">GldH lipoprotein</fullName>
    </submittedName>
</protein>
<dbReference type="Proteomes" id="UP000184147">
    <property type="component" value="Unassembled WGS sequence"/>
</dbReference>
<dbReference type="OrthoDB" id="1366051at2"/>
<dbReference type="PROSITE" id="PS51257">
    <property type="entry name" value="PROKAR_LIPOPROTEIN"/>
    <property type="match status" value="1"/>
</dbReference>
<dbReference type="EMBL" id="FQVQ01000001">
    <property type="protein sequence ID" value="SHE79581.1"/>
    <property type="molecule type" value="Genomic_DNA"/>
</dbReference>
<dbReference type="RefSeq" id="WP_073360670.1">
    <property type="nucleotide sequence ID" value="NZ_FQVQ01000001.1"/>
</dbReference>
<accession>A0A1M4WE75</accession>